<gene>
    <name evidence="1" type="ORF">QIS96_28155</name>
</gene>
<reference evidence="1 2" key="1">
    <citation type="submission" date="2023-05" db="EMBL/GenBank/DDBJ databases">
        <title>Draft genome sequence of Streptomyces sp. B-S-A6 isolated from a cave soil in Thailand.</title>
        <authorList>
            <person name="Chamroensaksri N."/>
            <person name="Muangham S."/>
        </authorList>
    </citation>
    <scope>NUCLEOTIDE SEQUENCE [LARGE SCALE GENOMIC DNA]</scope>
    <source>
        <strain evidence="1 2">B-S-A6</strain>
    </source>
</reference>
<organism evidence="1 2">
    <name type="scientific">Streptomyces cavernicola</name>
    <dbReference type="NCBI Taxonomy" id="3043613"/>
    <lineage>
        <taxon>Bacteria</taxon>
        <taxon>Bacillati</taxon>
        <taxon>Actinomycetota</taxon>
        <taxon>Actinomycetes</taxon>
        <taxon>Kitasatosporales</taxon>
        <taxon>Streptomycetaceae</taxon>
        <taxon>Streptomyces</taxon>
    </lineage>
</organism>
<accession>A0ABT6SHJ6</accession>
<name>A0ABT6SHJ6_9ACTN</name>
<protein>
    <recommendedName>
        <fullName evidence="3">HNH nuclease domain-containing protein</fullName>
    </recommendedName>
</protein>
<evidence type="ECO:0000313" key="1">
    <source>
        <dbReference type="EMBL" id="MDI3407675.1"/>
    </source>
</evidence>
<proteinExistence type="predicted"/>
<dbReference type="RefSeq" id="WP_282545588.1">
    <property type="nucleotide sequence ID" value="NZ_JASCIQ010000035.1"/>
</dbReference>
<evidence type="ECO:0008006" key="3">
    <source>
        <dbReference type="Google" id="ProtNLM"/>
    </source>
</evidence>
<comment type="caution">
    <text evidence="1">The sequence shown here is derived from an EMBL/GenBank/DDBJ whole genome shotgun (WGS) entry which is preliminary data.</text>
</comment>
<dbReference type="Proteomes" id="UP001223978">
    <property type="component" value="Unassembled WGS sequence"/>
</dbReference>
<keyword evidence="2" id="KW-1185">Reference proteome</keyword>
<evidence type="ECO:0000313" key="2">
    <source>
        <dbReference type="Proteomes" id="UP001223978"/>
    </source>
</evidence>
<sequence>MSEPTCLRDECPRPIYYRGLCHRHYRETLSARTTGPKNRGLRQARQPLTCPECGGSFKGSTRQYDAVESGRLAYCSRACQKASTRTVDVTCAQCGTVFQRKPTLVPNSGNAYCGVDCRNRAGRPRQGSLVPCEHCGKERYLSPSLVGVRRFCSMECRSASRRVECVCMRCGKAAERTSSRATIYCSRECALAAWQEEATGFLRADGYRMISQGFGKPSKGEHRIKIEALLGRPLLSTEQVHHVNGIRHDNRTAGPLAMDERGRMLSGNLELWSHAQPAGQEIGPKLNYARGLLALYGSPEERELYAAFLEHVVYVEGIALAEDG</sequence>
<dbReference type="EMBL" id="JASCIQ010000035">
    <property type="protein sequence ID" value="MDI3407675.1"/>
    <property type="molecule type" value="Genomic_DNA"/>
</dbReference>